<dbReference type="GO" id="GO:0032259">
    <property type="term" value="P:methylation"/>
    <property type="evidence" value="ECO:0007669"/>
    <property type="project" value="UniProtKB-KW"/>
</dbReference>
<evidence type="ECO:0000256" key="2">
    <source>
        <dbReference type="ARBA" id="ARBA00022603"/>
    </source>
</evidence>
<reference evidence="10" key="1">
    <citation type="journal article" date="2015" name="Nature">
        <title>Complex archaea that bridge the gap between prokaryotes and eukaryotes.</title>
        <authorList>
            <person name="Spang A."/>
            <person name="Saw J.H."/>
            <person name="Jorgensen S.L."/>
            <person name="Zaremba-Niedzwiedzka K."/>
            <person name="Martijn J."/>
            <person name="Lind A.E."/>
            <person name="van Eijk R."/>
            <person name="Schleper C."/>
            <person name="Guy L."/>
            <person name="Ettema T.J."/>
        </authorList>
    </citation>
    <scope>NUCLEOTIDE SEQUENCE</scope>
</reference>
<accession>A0A0F9JZU1</accession>
<protein>
    <recommendedName>
        <fullName evidence="1">site-specific DNA-methyltransferase (adenine-specific)</fullName>
        <ecNumber evidence="1">2.1.1.72</ecNumber>
    </recommendedName>
</protein>
<comment type="catalytic activity">
    <reaction evidence="7">
        <text>a 2'-deoxyadenosine in DNA + S-adenosyl-L-methionine = an N(6)-methyl-2'-deoxyadenosine in DNA + S-adenosyl-L-homocysteine + H(+)</text>
        <dbReference type="Rhea" id="RHEA:15197"/>
        <dbReference type="Rhea" id="RHEA-COMP:12418"/>
        <dbReference type="Rhea" id="RHEA-COMP:12419"/>
        <dbReference type="ChEBI" id="CHEBI:15378"/>
        <dbReference type="ChEBI" id="CHEBI:57856"/>
        <dbReference type="ChEBI" id="CHEBI:59789"/>
        <dbReference type="ChEBI" id="CHEBI:90615"/>
        <dbReference type="ChEBI" id="CHEBI:90616"/>
        <dbReference type="EC" id="2.1.1.72"/>
    </reaction>
</comment>
<evidence type="ECO:0000256" key="5">
    <source>
        <dbReference type="ARBA" id="ARBA00022747"/>
    </source>
</evidence>
<dbReference type="PANTHER" id="PTHR33841:SF1">
    <property type="entry name" value="DNA METHYLTRANSFERASE A"/>
    <property type="match status" value="1"/>
</dbReference>
<evidence type="ECO:0000259" key="8">
    <source>
        <dbReference type="Pfam" id="PF07669"/>
    </source>
</evidence>
<evidence type="ECO:0000313" key="10">
    <source>
        <dbReference type="EMBL" id="KKM75289.1"/>
    </source>
</evidence>
<dbReference type="InterPro" id="IPR029063">
    <property type="entry name" value="SAM-dependent_MTases_sf"/>
</dbReference>
<dbReference type="SUPFAM" id="SSF53335">
    <property type="entry name" value="S-adenosyl-L-methionine-dependent methyltransferases"/>
    <property type="match status" value="1"/>
</dbReference>
<dbReference type="InterPro" id="IPR002052">
    <property type="entry name" value="DNA_methylase_N6_adenine_CS"/>
</dbReference>
<evidence type="ECO:0000256" key="6">
    <source>
        <dbReference type="ARBA" id="ARBA00023125"/>
    </source>
</evidence>
<evidence type="ECO:0000256" key="1">
    <source>
        <dbReference type="ARBA" id="ARBA00011900"/>
    </source>
</evidence>
<keyword evidence="3" id="KW-0808">Transferase</keyword>
<organism evidence="10">
    <name type="scientific">marine sediment metagenome</name>
    <dbReference type="NCBI Taxonomy" id="412755"/>
    <lineage>
        <taxon>unclassified sequences</taxon>
        <taxon>metagenomes</taxon>
        <taxon>ecological metagenomes</taxon>
    </lineage>
</organism>
<dbReference type="EC" id="2.1.1.72" evidence="1"/>
<keyword evidence="4" id="KW-0949">S-adenosyl-L-methionine</keyword>
<dbReference type="InterPro" id="IPR025931">
    <property type="entry name" value="TaqI_C"/>
</dbReference>
<keyword evidence="2" id="KW-0489">Methyltransferase</keyword>
<dbReference type="Pfam" id="PF12950">
    <property type="entry name" value="TaqI_C"/>
    <property type="match status" value="1"/>
</dbReference>
<evidence type="ECO:0000256" key="7">
    <source>
        <dbReference type="ARBA" id="ARBA00047942"/>
    </source>
</evidence>
<dbReference type="Gene3D" id="3.40.50.150">
    <property type="entry name" value="Vaccinia Virus protein VP39"/>
    <property type="match status" value="1"/>
</dbReference>
<evidence type="ECO:0000256" key="3">
    <source>
        <dbReference type="ARBA" id="ARBA00022679"/>
    </source>
</evidence>
<evidence type="ECO:0000259" key="9">
    <source>
        <dbReference type="Pfam" id="PF12950"/>
    </source>
</evidence>
<keyword evidence="5" id="KW-0680">Restriction system</keyword>
<dbReference type="Pfam" id="PF07669">
    <property type="entry name" value="Eco57I"/>
    <property type="match status" value="1"/>
</dbReference>
<keyword evidence="6" id="KW-0238">DNA-binding</keyword>
<dbReference type="AlphaFoldDB" id="A0A0F9JZU1"/>
<dbReference type="GO" id="GO:0009007">
    <property type="term" value="F:site-specific DNA-methyltransferase (adenine-specific) activity"/>
    <property type="evidence" value="ECO:0007669"/>
    <property type="project" value="UniProtKB-EC"/>
</dbReference>
<dbReference type="EMBL" id="LAZR01009002">
    <property type="protein sequence ID" value="KKM75289.1"/>
    <property type="molecule type" value="Genomic_DNA"/>
</dbReference>
<feature type="domain" description="TaqI-like C-terminal specificity" evidence="9">
    <location>
        <begin position="708"/>
        <end position="824"/>
    </location>
</feature>
<dbReference type="PROSITE" id="PS00092">
    <property type="entry name" value="N6_MTASE"/>
    <property type="match status" value="1"/>
</dbReference>
<proteinExistence type="predicted"/>
<dbReference type="InterPro" id="IPR011639">
    <property type="entry name" value="MethylTrfase_TaqI-like_dom"/>
</dbReference>
<name>A0A0F9JZU1_9ZZZZ</name>
<dbReference type="PRINTS" id="PR00507">
    <property type="entry name" value="N12N6MTFRASE"/>
</dbReference>
<dbReference type="PANTHER" id="PTHR33841">
    <property type="entry name" value="DNA METHYLTRANSFERASE YEEA-RELATED"/>
    <property type="match status" value="1"/>
</dbReference>
<dbReference type="GO" id="GO:0003677">
    <property type="term" value="F:DNA binding"/>
    <property type="evidence" value="ECO:0007669"/>
    <property type="project" value="UniProtKB-KW"/>
</dbReference>
<evidence type="ECO:0000256" key="4">
    <source>
        <dbReference type="ARBA" id="ARBA00022691"/>
    </source>
</evidence>
<comment type="caution">
    <text evidence="10">The sequence shown here is derived from an EMBL/GenBank/DDBJ whole genome shotgun (WGS) entry which is preliminary data.</text>
</comment>
<dbReference type="InterPro" id="IPR050953">
    <property type="entry name" value="N4_N6_ade-DNA_methylase"/>
</dbReference>
<feature type="domain" description="Type II methyltransferase M.TaqI-like" evidence="8">
    <location>
        <begin position="354"/>
        <end position="602"/>
    </location>
</feature>
<gene>
    <name evidence="10" type="ORF">LCGC14_1391730</name>
</gene>
<dbReference type="GO" id="GO:0009307">
    <property type="term" value="P:DNA restriction-modification system"/>
    <property type="evidence" value="ECO:0007669"/>
    <property type="project" value="UniProtKB-KW"/>
</dbReference>
<sequence>MLTILEIEESIKENVYRALKKLIEGFFQWPSNRINPKNHEMRLKVQKSTMKLLFRLLYLLYAEGKGCLSLQNDRYLRQYSFHHLRYEVVDKKYKKVLSTTLWFKLKDLFRLINNGSESIRISKKFFYIHPYIGWLFDPERNPNLETWEIGDSYLSDAIDYISRNWDKNIQEYVFIDYSILNIRFLGSIYESLLEYKIKIAKQDMALKGKTNKIWVPFNEFNKTRKKKLNLDQLDAFDRVRAGEIYLAKEREDRKSSGSFYTPDNIVNIIIRNALEPMVQKKLIEAKKINQNLVDAILSIKVLDNAMGTGCFLFEAVEYLTKKLYQALQEDIKSGKISKINFHTINGAKEEIISHCIYGVDLNDLAVELSKMALWLIAESKKTRLDILNNRIKQGNSLIGAFLDELDIYPSIKQDKEKKFDEFKKNSNFDVLKIIADIRTSIYYGNPINKELYKKLITQILNYSEEELLKLKETDFIKRSRDISEEKLFFHWELEFPEVFYGLDNLGKPRTGFDVIIGNPPWASVRGKYSTQIFTDFDISYLENKFPENTYMPNTYEFFILQSLKLLKKGGRHSYIVPDRLGFNESVEYLRKIILNQYTLNCLLYKIPFPNVIVDTLIYSLTATNPKNNHKIIVKEYNNESVEIDLNFYQNISDTTFHFFKNKEILDSIKAIDTAETIKLENSAETTGGFGGKSELITNTKINNRQIEVVKGINVERYTIKGNRYFDFKKENITGRTTNKIKLGTSPKILIRKTGMVLYSAYDNTGIYPEQSLYFLFKFNGGYSPLYLLSIINSSLFKFYYIEKLVTNRDTTPQLKKIHLDQFPLKKINFTTNETDKKNLCKRLVELYDTYLYMGVMGVFEKVVNDCLANDDKGDNINEKNDVIHDFLTVLAQNMIDFNKKSSNADNLKKKIHLTDKLIDFLIFKLYKLNSDNIKAIKKADNAWKSMIMLHAETKGLLMHIINRIKEIDTGKGKEFMKIG</sequence>
<feature type="non-terminal residue" evidence="10">
    <location>
        <position position="979"/>
    </location>
</feature>